<dbReference type="GO" id="GO:0005524">
    <property type="term" value="F:ATP binding"/>
    <property type="evidence" value="ECO:0007669"/>
    <property type="project" value="UniProtKB-KW"/>
</dbReference>
<dbReference type="PROSITE" id="PS50929">
    <property type="entry name" value="ABC_TM1F"/>
    <property type="match status" value="1"/>
</dbReference>
<evidence type="ECO:0000313" key="10">
    <source>
        <dbReference type="EMBL" id="GAA0375432.1"/>
    </source>
</evidence>
<dbReference type="PROSITE" id="PS50893">
    <property type="entry name" value="ABC_TRANSPORTER_2"/>
    <property type="match status" value="1"/>
</dbReference>
<dbReference type="SMART" id="SM00382">
    <property type="entry name" value="AAA"/>
    <property type="match status" value="1"/>
</dbReference>
<evidence type="ECO:0000259" key="9">
    <source>
        <dbReference type="PROSITE" id="PS50929"/>
    </source>
</evidence>
<dbReference type="InterPro" id="IPR003593">
    <property type="entry name" value="AAA+_ATPase"/>
</dbReference>
<name>A0ABP3HNI2_9ALTE</name>
<keyword evidence="6 7" id="KW-0472">Membrane</keyword>
<evidence type="ECO:0000256" key="7">
    <source>
        <dbReference type="SAM" id="Phobius"/>
    </source>
</evidence>
<sequence>MSSETTPGAFRFVRAYLPERRAFIGLLALTLLATVLELSVPIVARDLIDQLTVGSHDLVVTSFLALLVILAALAEYLASVQASRMGLDTVKGLRFRLIGHLVRAQTINLHQHHSSELAARVMADSEELNQVFSTDLAALVGGVLSFVAVLGVLLWLDWRLTLVILGCLLGGAILITPIALSMSGLNKQILQSYADLTRQCSEWFRHHELVKVYGADHQVDVQARQSLQQYRNLALREARGLSLIGPISNLALMASLIILIATSTYWIADGSMTMGTFTAFLLYLFGLAFPLISMGMFFANYQKACGAAARLQTLLDLPFESPLKTAAEDNISALQVQGADLSLNGQRILRQLQLPRMHKGLVIISGPSGSGKTSLFRVLLGLYALDKGEVRVNDVPLQAEQLASLRARMAWVEQEPALFQATVRDNLCLGQPGIASELVYQALFEAGLEPWLTRIGGNLELPLTEQNHQLSGGEKQRFALARALVRPFDVLLLDEPTSALDKANAQQLMNKLREIAKHKLVLMISHDKSLFYLADQVLQMENGQLAESAAVGRTAAV</sequence>
<evidence type="ECO:0000256" key="2">
    <source>
        <dbReference type="ARBA" id="ARBA00022692"/>
    </source>
</evidence>
<keyword evidence="11" id="KW-1185">Reference proteome</keyword>
<dbReference type="Pfam" id="PF00005">
    <property type="entry name" value="ABC_tran"/>
    <property type="match status" value="1"/>
</dbReference>
<organism evidence="10 11">
    <name type="scientific">Bowmanella denitrificans</name>
    <dbReference type="NCBI Taxonomy" id="366582"/>
    <lineage>
        <taxon>Bacteria</taxon>
        <taxon>Pseudomonadati</taxon>
        <taxon>Pseudomonadota</taxon>
        <taxon>Gammaproteobacteria</taxon>
        <taxon>Alteromonadales</taxon>
        <taxon>Alteromonadaceae</taxon>
        <taxon>Bowmanella</taxon>
    </lineage>
</organism>
<dbReference type="CDD" id="cd03228">
    <property type="entry name" value="ABCC_MRP_Like"/>
    <property type="match status" value="1"/>
</dbReference>
<feature type="transmembrane region" description="Helical" evidence="7">
    <location>
        <begin position="58"/>
        <end position="78"/>
    </location>
</feature>
<dbReference type="InterPro" id="IPR003439">
    <property type="entry name" value="ABC_transporter-like_ATP-bd"/>
</dbReference>
<dbReference type="InterPro" id="IPR017871">
    <property type="entry name" value="ABC_transporter-like_CS"/>
</dbReference>
<evidence type="ECO:0000256" key="3">
    <source>
        <dbReference type="ARBA" id="ARBA00022741"/>
    </source>
</evidence>
<dbReference type="Gene3D" id="3.40.50.300">
    <property type="entry name" value="P-loop containing nucleotide triphosphate hydrolases"/>
    <property type="match status" value="1"/>
</dbReference>
<feature type="transmembrane region" description="Helical" evidence="7">
    <location>
        <begin position="280"/>
        <end position="301"/>
    </location>
</feature>
<dbReference type="Proteomes" id="UP001501757">
    <property type="component" value="Unassembled WGS sequence"/>
</dbReference>
<evidence type="ECO:0000256" key="4">
    <source>
        <dbReference type="ARBA" id="ARBA00022840"/>
    </source>
</evidence>
<dbReference type="RefSeq" id="WP_343847579.1">
    <property type="nucleotide sequence ID" value="NZ_BAAAEI010000031.1"/>
</dbReference>
<keyword evidence="4 10" id="KW-0067">ATP-binding</keyword>
<accession>A0ABP3HNI2</accession>
<comment type="caution">
    <text evidence="10">The sequence shown here is derived from an EMBL/GenBank/DDBJ whole genome shotgun (WGS) entry which is preliminary data.</text>
</comment>
<feature type="domain" description="ABC transmembrane type-1" evidence="9">
    <location>
        <begin position="24"/>
        <end position="303"/>
    </location>
</feature>
<dbReference type="InterPro" id="IPR036640">
    <property type="entry name" value="ABC1_TM_sf"/>
</dbReference>
<feature type="transmembrane region" description="Helical" evidence="7">
    <location>
        <begin position="136"/>
        <end position="156"/>
    </location>
</feature>
<evidence type="ECO:0000313" key="11">
    <source>
        <dbReference type="Proteomes" id="UP001501757"/>
    </source>
</evidence>
<dbReference type="PANTHER" id="PTHR43394">
    <property type="entry name" value="ATP-DEPENDENT PERMEASE MDL1, MITOCHONDRIAL"/>
    <property type="match status" value="1"/>
</dbReference>
<dbReference type="SUPFAM" id="SSF90123">
    <property type="entry name" value="ABC transporter transmembrane region"/>
    <property type="match status" value="1"/>
</dbReference>
<protein>
    <submittedName>
        <fullName evidence="10">ABC transporter ATP-binding protein</fullName>
    </submittedName>
</protein>
<proteinExistence type="predicted"/>
<comment type="subcellular location">
    <subcellularLocation>
        <location evidence="1">Cell membrane</location>
        <topology evidence="1">Multi-pass membrane protein</topology>
    </subcellularLocation>
</comment>
<evidence type="ECO:0000256" key="1">
    <source>
        <dbReference type="ARBA" id="ARBA00004651"/>
    </source>
</evidence>
<dbReference type="PANTHER" id="PTHR43394:SF1">
    <property type="entry name" value="ATP-BINDING CASSETTE SUB-FAMILY B MEMBER 10, MITOCHONDRIAL"/>
    <property type="match status" value="1"/>
</dbReference>
<dbReference type="InterPro" id="IPR039421">
    <property type="entry name" value="Type_1_exporter"/>
</dbReference>
<dbReference type="InterPro" id="IPR011527">
    <property type="entry name" value="ABC1_TM_dom"/>
</dbReference>
<dbReference type="SUPFAM" id="SSF52540">
    <property type="entry name" value="P-loop containing nucleoside triphosphate hydrolases"/>
    <property type="match status" value="1"/>
</dbReference>
<evidence type="ECO:0000259" key="8">
    <source>
        <dbReference type="PROSITE" id="PS50893"/>
    </source>
</evidence>
<dbReference type="PROSITE" id="PS00211">
    <property type="entry name" value="ABC_TRANSPORTER_1"/>
    <property type="match status" value="1"/>
</dbReference>
<feature type="transmembrane region" description="Helical" evidence="7">
    <location>
        <begin position="241"/>
        <end position="268"/>
    </location>
</feature>
<reference evidence="11" key="1">
    <citation type="journal article" date="2019" name="Int. J. Syst. Evol. Microbiol.">
        <title>The Global Catalogue of Microorganisms (GCM) 10K type strain sequencing project: providing services to taxonomists for standard genome sequencing and annotation.</title>
        <authorList>
            <consortium name="The Broad Institute Genomics Platform"/>
            <consortium name="The Broad Institute Genome Sequencing Center for Infectious Disease"/>
            <person name="Wu L."/>
            <person name="Ma J."/>
        </authorList>
    </citation>
    <scope>NUCLEOTIDE SEQUENCE [LARGE SCALE GENOMIC DNA]</scope>
    <source>
        <strain evidence="11">JCM 13378</strain>
    </source>
</reference>
<dbReference type="Pfam" id="PF00664">
    <property type="entry name" value="ABC_membrane"/>
    <property type="match status" value="1"/>
</dbReference>
<evidence type="ECO:0000256" key="6">
    <source>
        <dbReference type="ARBA" id="ARBA00023136"/>
    </source>
</evidence>
<feature type="domain" description="ABC transporter" evidence="8">
    <location>
        <begin position="334"/>
        <end position="557"/>
    </location>
</feature>
<dbReference type="EMBL" id="BAAAEI010000031">
    <property type="protein sequence ID" value="GAA0375432.1"/>
    <property type="molecule type" value="Genomic_DNA"/>
</dbReference>
<feature type="transmembrane region" description="Helical" evidence="7">
    <location>
        <begin position="21"/>
        <end position="43"/>
    </location>
</feature>
<keyword evidence="5 7" id="KW-1133">Transmembrane helix</keyword>
<dbReference type="InterPro" id="IPR027417">
    <property type="entry name" value="P-loop_NTPase"/>
</dbReference>
<keyword evidence="3" id="KW-0547">Nucleotide-binding</keyword>
<dbReference type="Gene3D" id="1.20.1560.10">
    <property type="entry name" value="ABC transporter type 1, transmembrane domain"/>
    <property type="match status" value="1"/>
</dbReference>
<gene>
    <name evidence="10" type="ORF">GCM10009092_44570</name>
</gene>
<keyword evidence="2 7" id="KW-0812">Transmembrane</keyword>
<evidence type="ECO:0000256" key="5">
    <source>
        <dbReference type="ARBA" id="ARBA00022989"/>
    </source>
</evidence>
<feature type="transmembrane region" description="Helical" evidence="7">
    <location>
        <begin position="162"/>
        <end position="180"/>
    </location>
</feature>